<evidence type="ECO:0000256" key="4">
    <source>
        <dbReference type="ARBA" id="ARBA00022692"/>
    </source>
</evidence>
<dbReference type="InterPro" id="IPR036291">
    <property type="entry name" value="NAD(P)-bd_dom_sf"/>
</dbReference>
<dbReference type="PANTHER" id="PTHR11011:SF60">
    <property type="entry name" value="FATTY ACYL-COA REDUCTASE-RELATED"/>
    <property type="match status" value="1"/>
</dbReference>
<evidence type="ECO:0000256" key="10">
    <source>
        <dbReference type="RuleBase" id="RU363097"/>
    </source>
</evidence>
<evidence type="ECO:0000313" key="13">
    <source>
        <dbReference type="EMBL" id="KAJ3646751.1"/>
    </source>
</evidence>
<reference evidence="13" key="1">
    <citation type="journal article" date="2023" name="G3 (Bethesda)">
        <title>Whole genome assemblies of Zophobas morio and Tenebrio molitor.</title>
        <authorList>
            <person name="Kaur S."/>
            <person name="Stinson S.A."/>
            <person name="diCenzo G.C."/>
        </authorList>
    </citation>
    <scope>NUCLEOTIDE SEQUENCE</scope>
    <source>
        <strain evidence="13">QUZm001</strain>
    </source>
</reference>
<evidence type="ECO:0000313" key="14">
    <source>
        <dbReference type="Proteomes" id="UP001168821"/>
    </source>
</evidence>
<dbReference type="EMBL" id="JALNTZ010000007">
    <property type="protein sequence ID" value="KAJ3646751.1"/>
    <property type="molecule type" value="Genomic_DNA"/>
</dbReference>
<dbReference type="Pfam" id="PF03015">
    <property type="entry name" value="Sterile"/>
    <property type="match status" value="1"/>
</dbReference>
<protein>
    <recommendedName>
        <fullName evidence="10">Fatty acyl-CoA reductase</fullName>
        <ecNumber evidence="10">1.2.1.84</ecNumber>
    </recommendedName>
</protein>
<keyword evidence="10" id="KW-0560">Oxidoreductase</keyword>
<dbReference type="Gene3D" id="3.40.50.720">
    <property type="entry name" value="NAD(P)-binding Rossmann-like Domain"/>
    <property type="match status" value="1"/>
</dbReference>
<dbReference type="GO" id="GO:0005777">
    <property type="term" value="C:peroxisome"/>
    <property type="evidence" value="ECO:0007669"/>
    <property type="project" value="TreeGrafter"/>
</dbReference>
<accession>A0AA38I202</accession>
<evidence type="ECO:0000259" key="11">
    <source>
        <dbReference type="Pfam" id="PF03015"/>
    </source>
</evidence>
<dbReference type="PANTHER" id="PTHR11011">
    <property type="entry name" value="MALE STERILITY PROTEIN 2-RELATED"/>
    <property type="match status" value="1"/>
</dbReference>
<gene>
    <name evidence="13" type="ORF">Zmor_024324</name>
</gene>
<comment type="catalytic activity">
    <reaction evidence="9 10">
        <text>a long-chain fatty acyl-CoA + 2 NADPH + 2 H(+) = a long-chain primary fatty alcohol + 2 NADP(+) + CoA</text>
        <dbReference type="Rhea" id="RHEA:52716"/>
        <dbReference type="ChEBI" id="CHEBI:15378"/>
        <dbReference type="ChEBI" id="CHEBI:57287"/>
        <dbReference type="ChEBI" id="CHEBI:57783"/>
        <dbReference type="ChEBI" id="CHEBI:58349"/>
        <dbReference type="ChEBI" id="CHEBI:77396"/>
        <dbReference type="ChEBI" id="CHEBI:83139"/>
        <dbReference type="EC" id="1.2.1.84"/>
    </reaction>
</comment>
<comment type="similarity">
    <text evidence="2 10">Belongs to the fatty acyl-CoA reductase family.</text>
</comment>
<dbReference type="InterPro" id="IPR033640">
    <property type="entry name" value="FAR_C"/>
</dbReference>
<dbReference type="CDD" id="cd05236">
    <property type="entry name" value="FAR-N_SDR_e"/>
    <property type="match status" value="1"/>
</dbReference>
<dbReference type="InterPro" id="IPR026055">
    <property type="entry name" value="FAR"/>
</dbReference>
<dbReference type="SUPFAM" id="SSF51735">
    <property type="entry name" value="NAD(P)-binding Rossmann-fold domains"/>
    <property type="match status" value="1"/>
</dbReference>
<keyword evidence="6 10" id="KW-1133">Transmembrane helix</keyword>
<dbReference type="EC" id="1.2.1.84" evidence="10"/>
<evidence type="ECO:0000256" key="1">
    <source>
        <dbReference type="ARBA" id="ARBA00004141"/>
    </source>
</evidence>
<evidence type="ECO:0000256" key="5">
    <source>
        <dbReference type="ARBA" id="ARBA00022857"/>
    </source>
</evidence>
<dbReference type="InterPro" id="IPR013120">
    <property type="entry name" value="FAR_NAD-bd"/>
</dbReference>
<dbReference type="CDD" id="cd09071">
    <property type="entry name" value="FAR_C"/>
    <property type="match status" value="1"/>
</dbReference>
<keyword evidence="4 10" id="KW-0812">Transmembrane</keyword>
<comment type="caution">
    <text evidence="13">The sequence shown here is derived from an EMBL/GenBank/DDBJ whole genome shotgun (WGS) entry which is preliminary data.</text>
</comment>
<dbReference type="GO" id="GO:0035336">
    <property type="term" value="P:long-chain fatty-acyl-CoA metabolic process"/>
    <property type="evidence" value="ECO:0007669"/>
    <property type="project" value="TreeGrafter"/>
</dbReference>
<dbReference type="Pfam" id="PF07993">
    <property type="entry name" value="NAD_binding_4"/>
    <property type="match status" value="1"/>
</dbReference>
<comment type="subcellular location">
    <subcellularLocation>
        <location evidence="1">Membrane</location>
        <topology evidence="1">Multi-pass membrane protein</topology>
    </subcellularLocation>
</comment>
<keyword evidence="3 10" id="KW-0444">Lipid biosynthesis</keyword>
<comment type="function">
    <text evidence="10">Catalyzes the reduction of fatty acyl-CoA to fatty alcohols.</text>
</comment>
<evidence type="ECO:0000256" key="6">
    <source>
        <dbReference type="ARBA" id="ARBA00022989"/>
    </source>
</evidence>
<feature type="domain" description="Thioester reductase (TE)" evidence="12">
    <location>
        <begin position="19"/>
        <end position="289"/>
    </location>
</feature>
<dbReference type="Proteomes" id="UP001168821">
    <property type="component" value="Unassembled WGS sequence"/>
</dbReference>
<keyword evidence="7 10" id="KW-0443">Lipid metabolism</keyword>
<evidence type="ECO:0000256" key="9">
    <source>
        <dbReference type="ARBA" id="ARBA00052530"/>
    </source>
</evidence>
<proteinExistence type="inferred from homology"/>
<evidence type="ECO:0000256" key="3">
    <source>
        <dbReference type="ARBA" id="ARBA00022516"/>
    </source>
</evidence>
<evidence type="ECO:0000256" key="7">
    <source>
        <dbReference type="ARBA" id="ARBA00023098"/>
    </source>
</evidence>
<dbReference type="AlphaFoldDB" id="A0AA38I202"/>
<keyword evidence="5 10" id="KW-0521">NADP</keyword>
<keyword evidence="14" id="KW-1185">Reference proteome</keyword>
<keyword evidence="8 10" id="KW-0472">Membrane</keyword>
<dbReference type="FunFam" id="3.40.50.720:FF:000143">
    <property type="entry name" value="Fatty acyl-CoA reductase"/>
    <property type="match status" value="1"/>
</dbReference>
<dbReference type="GO" id="GO:0080019">
    <property type="term" value="F:alcohol-forming very long-chain fatty acyl-CoA reductase activity"/>
    <property type="evidence" value="ECO:0007669"/>
    <property type="project" value="InterPro"/>
</dbReference>
<evidence type="ECO:0000256" key="8">
    <source>
        <dbReference type="ARBA" id="ARBA00023136"/>
    </source>
</evidence>
<evidence type="ECO:0000259" key="12">
    <source>
        <dbReference type="Pfam" id="PF07993"/>
    </source>
</evidence>
<dbReference type="GO" id="GO:0016020">
    <property type="term" value="C:membrane"/>
    <property type="evidence" value="ECO:0007669"/>
    <property type="project" value="UniProtKB-SubCell"/>
</dbReference>
<feature type="domain" description="Fatty acyl-CoA reductase C-terminal" evidence="11">
    <location>
        <begin position="359"/>
        <end position="451"/>
    </location>
</feature>
<dbReference type="GO" id="GO:0102965">
    <property type="term" value="F:alcohol-forming long-chain fatty acyl-CoA reductase activity"/>
    <property type="evidence" value="ECO:0007669"/>
    <property type="project" value="UniProtKB-EC"/>
</dbReference>
<name>A0AA38I202_9CUCU</name>
<feature type="transmembrane region" description="Helical" evidence="10">
    <location>
        <begin position="460"/>
        <end position="481"/>
    </location>
</feature>
<sequence length="493" mass="56715">MTPDNSQIKLAFKNQTIFLTGATGFVGKVMIAKLLTDCEDIKKIYMLLRSKKGKNSEQRFEEIFEQPCFEFLKSKSSNWKEKVSLVEGDCEEPLLGISDDNLKMLKNEVNFVIHLAANVRFDQSLKKAANNVKCTADLLELSKGIANLKCFVLVSTAYSNCINSHIKEEIYDPPIQPELLFSMANGLDESVLTNLTPALLLKKWPNTYVYSKCISEYLMKNAAKHFPATIVRPSVVMNSVKEPEPGWIDNIYGPIGLSIGVALGIIRTLHGDDKVSAHVVPVDYVCNCILAATWKTAKEKKSNTTVFNYIGFKRKQINWGQFSSYMISLYWRMPLQDLIWYSGAKNSGKLSNQIHTFLLHTIPAYLIDAFLYCIGKPTMAVKAYAKIDKVLKLISYFSTHNFDFDEDNVQDLWTEMSEDDKMLFNFSMEKLQWKNYFETCGLGFRRYITKDPPIASTRTYVKLFTFMIAHYLVIAIFYYLIYKFFMFFFNFFY</sequence>
<evidence type="ECO:0000256" key="2">
    <source>
        <dbReference type="ARBA" id="ARBA00005928"/>
    </source>
</evidence>
<organism evidence="13 14">
    <name type="scientific">Zophobas morio</name>
    <dbReference type="NCBI Taxonomy" id="2755281"/>
    <lineage>
        <taxon>Eukaryota</taxon>
        <taxon>Metazoa</taxon>
        <taxon>Ecdysozoa</taxon>
        <taxon>Arthropoda</taxon>
        <taxon>Hexapoda</taxon>
        <taxon>Insecta</taxon>
        <taxon>Pterygota</taxon>
        <taxon>Neoptera</taxon>
        <taxon>Endopterygota</taxon>
        <taxon>Coleoptera</taxon>
        <taxon>Polyphaga</taxon>
        <taxon>Cucujiformia</taxon>
        <taxon>Tenebrionidae</taxon>
        <taxon>Zophobas</taxon>
    </lineage>
</organism>